<keyword evidence="1 5" id="KW-0732">Signal</keyword>
<accession>A0A9X3ET34</accession>
<keyword evidence="3" id="KW-1015">Disulfide bond</keyword>
<feature type="compositionally biased region" description="Low complexity" evidence="4">
    <location>
        <begin position="56"/>
        <end position="84"/>
    </location>
</feature>
<evidence type="ECO:0000313" key="6">
    <source>
        <dbReference type="EMBL" id="MCY1008775.1"/>
    </source>
</evidence>
<dbReference type="Gene3D" id="3.10.100.10">
    <property type="entry name" value="Mannose-Binding Protein A, subunit A"/>
    <property type="match status" value="1"/>
</dbReference>
<dbReference type="EMBL" id="JAPNKE010000002">
    <property type="protein sequence ID" value="MCY1008775.1"/>
    <property type="molecule type" value="Genomic_DNA"/>
</dbReference>
<keyword evidence="7" id="KW-1185">Reference proteome</keyword>
<sequence length="286" mass="29082">MRPVALVFACLLAPGCVAPGLKQLDWEASTTSSTSSSSGGSSSGVMTTTVAEEPDSGSGSDGTTGESTGTSSTTGTTGANETTGPGSGTSASCGDGIVEDGEECDDGDPADDACNASCRRERVVFVTSEKLQPDEIGGLEFADGICRQLAQAAELPSFSTYTAWLSDSTTAARDRVFRGEGRYVRPDGAVVADSFAALLAGPLLAPIERDEHGQLVAGAGVWTGTNPDGAAVPGSTHCEDWTSAAFADQSGYFGTPAATDSQWTYAVVANPTTCLVAAHLYCFEGE</sequence>
<feature type="signal peptide" evidence="5">
    <location>
        <begin position="1"/>
        <end position="18"/>
    </location>
</feature>
<evidence type="ECO:0000256" key="4">
    <source>
        <dbReference type="SAM" id="MobiDB-lite"/>
    </source>
</evidence>
<evidence type="ECO:0008006" key="8">
    <source>
        <dbReference type="Google" id="ProtNLM"/>
    </source>
</evidence>
<evidence type="ECO:0000256" key="3">
    <source>
        <dbReference type="ARBA" id="ARBA00023157"/>
    </source>
</evidence>
<protein>
    <recommendedName>
        <fullName evidence="8">Myxococcus cysteine-rich repeat-containing protein</fullName>
    </recommendedName>
</protein>
<reference evidence="6" key="1">
    <citation type="submission" date="2022-11" db="EMBL/GenBank/DDBJ databases">
        <title>Minimal conservation of predation-associated metabolite biosynthetic gene clusters underscores biosynthetic potential of Myxococcota including descriptions for ten novel species: Archangium lansinium sp. nov., Myxococcus landrumus sp. nov., Nannocystis bai.</title>
        <authorList>
            <person name="Ahearne A."/>
            <person name="Stevens C."/>
            <person name="Phillips K."/>
        </authorList>
    </citation>
    <scope>NUCLEOTIDE SEQUENCE</scope>
    <source>
        <strain evidence="6">Na p29</strain>
    </source>
</reference>
<organism evidence="6 7">
    <name type="scientific">Nannocystis pusilla</name>
    <dbReference type="NCBI Taxonomy" id="889268"/>
    <lineage>
        <taxon>Bacteria</taxon>
        <taxon>Pseudomonadati</taxon>
        <taxon>Myxococcota</taxon>
        <taxon>Polyangia</taxon>
        <taxon>Nannocystales</taxon>
        <taxon>Nannocystaceae</taxon>
        <taxon>Nannocystis</taxon>
    </lineage>
</organism>
<comment type="caution">
    <text evidence="6">The sequence shown here is derived from an EMBL/GenBank/DDBJ whole genome shotgun (WGS) entry which is preliminary data.</text>
</comment>
<evidence type="ECO:0000256" key="2">
    <source>
        <dbReference type="ARBA" id="ARBA00022737"/>
    </source>
</evidence>
<dbReference type="SUPFAM" id="SSF56436">
    <property type="entry name" value="C-type lectin-like"/>
    <property type="match status" value="1"/>
</dbReference>
<dbReference type="NCBIfam" id="TIGR02232">
    <property type="entry name" value="myxo_disulf_rpt"/>
    <property type="match status" value="1"/>
</dbReference>
<keyword evidence="2" id="KW-0677">Repeat</keyword>
<dbReference type="InterPro" id="IPR016186">
    <property type="entry name" value="C-type_lectin-like/link_sf"/>
</dbReference>
<feature type="chain" id="PRO_5040989813" description="Myxococcus cysteine-rich repeat-containing protein" evidence="5">
    <location>
        <begin position="19"/>
        <end position="286"/>
    </location>
</feature>
<evidence type="ECO:0000256" key="5">
    <source>
        <dbReference type="SAM" id="SignalP"/>
    </source>
</evidence>
<dbReference type="RefSeq" id="WP_267778635.1">
    <property type="nucleotide sequence ID" value="NZ_JAPNKE010000002.1"/>
</dbReference>
<proteinExistence type="predicted"/>
<evidence type="ECO:0000313" key="7">
    <source>
        <dbReference type="Proteomes" id="UP001150924"/>
    </source>
</evidence>
<dbReference type="Proteomes" id="UP001150924">
    <property type="component" value="Unassembled WGS sequence"/>
</dbReference>
<feature type="compositionally biased region" description="Acidic residues" evidence="4">
    <location>
        <begin position="97"/>
        <end position="109"/>
    </location>
</feature>
<evidence type="ECO:0000256" key="1">
    <source>
        <dbReference type="ARBA" id="ARBA00022729"/>
    </source>
</evidence>
<feature type="compositionally biased region" description="Low complexity" evidence="4">
    <location>
        <begin position="30"/>
        <end position="44"/>
    </location>
</feature>
<feature type="region of interest" description="Disordered" evidence="4">
    <location>
        <begin position="30"/>
        <end position="109"/>
    </location>
</feature>
<name>A0A9X3ET34_9BACT</name>
<dbReference type="InterPro" id="IPR016187">
    <property type="entry name" value="CTDL_fold"/>
</dbReference>
<dbReference type="AlphaFoldDB" id="A0A9X3ET34"/>
<dbReference type="InterPro" id="IPR011936">
    <property type="entry name" value="Myxo_disulph_rpt"/>
</dbReference>
<gene>
    <name evidence="6" type="ORF">OV079_25095</name>
</gene>